<keyword evidence="5 6" id="KW-0472">Membrane</keyword>
<keyword evidence="4 6" id="KW-1133">Transmembrane helix</keyword>
<proteinExistence type="inferred from homology"/>
<feature type="transmembrane region" description="Helical" evidence="6">
    <location>
        <begin position="91"/>
        <end position="114"/>
    </location>
</feature>
<feature type="transmembrane region" description="Helical" evidence="6">
    <location>
        <begin position="63"/>
        <end position="79"/>
    </location>
</feature>
<evidence type="ECO:0000256" key="4">
    <source>
        <dbReference type="ARBA" id="ARBA00022989"/>
    </source>
</evidence>
<protein>
    <submittedName>
        <fullName evidence="7">Energy-coupling factor transporter transmembrane component T family protein</fullName>
    </submittedName>
</protein>
<dbReference type="PANTHER" id="PTHR33514:SF13">
    <property type="entry name" value="PROTEIN ABCI12, CHLOROPLASTIC"/>
    <property type="match status" value="1"/>
</dbReference>
<evidence type="ECO:0000256" key="6">
    <source>
        <dbReference type="SAM" id="Phobius"/>
    </source>
</evidence>
<evidence type="ECO:0000256" key="2">
    <source>
        <dbReference type="ARBA" id="ARBA00008564"/>
    </source>
</evidence>
<evidence type="ECO:0000256" key="1">
    <source>
        <dbReference type="ARBA" id="ARBA00004141"/>
    </source>
</evidence>
<keyword evidence="3 6" id="KW-0812">Transmembrane</keyword>
<feature type="transmembrane region" description="Helical" evidence="6">
    <location>
        <begin position="33"/>
        <end position="51"/>
    </location>
</feature>
<evidence type="ECO:0000313" key="8">
    <source>
        <dbReference type="Proteomes" id="UP001597413"/>
    </source>
</evidence>
<name>A0ABW5A5F8_9RHOB</name>
<dbReference type="Pfam" id="PF02361">
    <property type="entry name" value="CbiQ"/>
    <property type="match status" value="1"/>
</dbReference>
<evidence type="ECO:0000256" key="5">
    <source>
        <dbReference type="ARBA" id="ARBA00023136"/>
    </source>
</evidence>
<evidence type="ECO:0000256" key="3">
    <source>
        <dbReference type="ARBA" id="ARBA00022692"/>
    </source>
</evidence>
<dbReference type="PANTHER" id="PTHR33514">
    <property type="entry name" value="PROTEIN ABCI12, CHLOROPLASTIC"/>
    <property type="match status" value="1"/>
</dbReference>
<accession>A0ABW5A5F8</accession>
<dbReference type="EMBL" id="JBHUIX010000005">
    <property type="protein sequence ID" value="MFD2173513.1"/>
    <property type="molecule type" value="Genomic_DNA"/>
</dbReference>
<dbReference type="InterPro" id="IPR003339">
    <property type="entry name" value="ABC/ECF_trnsptr_transmembrane"/>
</dbReference>
<evidence type="ECO:0000313" key="7">
    <source>
        <dbReference type="EMBL" id="MFD2173513.1"/>
    </source>
</evidence>
<dbReference type="Proteomes" id="UP001597413">
    <property type="component" value="Unassembled WGS sequence"/>
</dbReference>
<keyword evidence="8" id="KW-1185">Reference proteome</keyword>
<reference evidence="8" key="1">
    <citation type="journal article" date="2019" name="Int. J. Syst. Evol. Microbiol.">
        <title>The Global Catalogue of Microorganisms (GCM) 10K type strain sequencing project: providing services to taxonomists for standard genome sequencing and annotation.</title>
        <authorList>
            <consortium name="The Broad Institute Genomics Platform"/>
            <consortium name="The Broad Institute Genome Sequencing Center for Infectious Disease"/>
            <person name="Wu L."/>
            <person name="Ma J."/>
        </authorList>
    </citation>
    <scope>NUCLEOTIDE SEQUENCE [LARGE SCALE GENOMIC DNA]</scope>
    <source>
        <strain evidence="8">CCUG 55131</strain>
    </source>
</reference>
<gene>
    <name evidence="7" type="ORF">ACFSM0_05355</name>
</gene>
<organism evidence="7 8">
    <name type="scientific">Rhodobacter lacus</name>
    <dbReference type="NCBI Taxonomy" id="1641972"/>
    <lineage>
        <taxon>Bacteria</taxon>
        <taxon>Pseudomonadati</taxon>
        <taxon>Pseudomonadota</taxon>
        <taxon>Alphaproteobacteria</taxon>
        <taxon>Rhodobacterales</taxon>
        <taxon>Rhodobacter group</taxon>
        <taxon>Rhodobacter</taxon>
    </lineage>
</organism>
<dbReference type="RefSeq" id="WP_377388079.1">
    <property type="nucleotide sequence ID" value="NZ_JBHUIX010000005.1"/>
</dbReference>
<dbReference type="CDD" id="cd16914">
    <property type="entry name" value="EcfT"/>
    <property type="match status" value="1"/>
</dbReference>
<sequence>MSAVHAFLKQLPAGAKLAALALVGTGIVVVNDWRVMLALALCAAVAFRLASTGPARLSRQVRPMLWMLALLFAAQLWLADWQSGVLVVMRIVTLVLLAALVTLTTPAEAMIATIERGLKPFARFGVDPGRVGLAFSLALRFIPVIGEEAERVREAQAARGLERNPLALLLPLIVRVLKSAEDVAAAIEARSGHDDPARPPIS</sequence>
<comment type="subcellular location">
    <subcellularLocation>
        <location evidence="1">Membrane</location>
        <topology evidence="1">Multi-pass membrane protein</topology>
    </subcellularLocation>
</comment>
<comment type="caution">
    <text evidence="7">The sequence shown here is derived from an EMBL/GenBank/DDBJ whole genome shotgun (WGS) entry which is preliminary data.</text>
</comment>
<comment type="similarity">
    <text evidence="2">Belongs to the CbiQ family.</text>
</comment>